<proteinExistence type="predicted"/>
<gene>
    <name evidence="2" type="ORF">A1OE_582</name>
</gene>
<accession>K7Z434</accession>
<name>K7Z434_9PROT</name>
<sequence length="54" mass="6415">MLDDKRWYSGFAGISKLNFLHNSFNCNDQLLMIFLLYIMVKALNLQKNFSIIDR</sequence>
<keyword evidence="3" id="KW-1185">Reference proteome</keyword>
<organism evidence="2 3">
    <name type="scientific">Candidatus Endolissoclinum faulkneri L2</name>
    <dbReference type="NCBI Taxonomy" id="1193729"/>
    <lineage>
        <taxon>Bacteria</taxon>
        <taxon>Pseudomonadati</taxon>
        <taxon>Pseudomonadota</taxon>
        <taxon>Alphaproteobacteria</taxon>
        <taxon>Rhodospirillales</taxon>
        <taxon>Rhodospirillaceae</taxon>
        <taxon>Candidatus Endolissoclinum</taxon>
    </lineage>
</organism>
<evidence type="ECO:0000313" key="3">
    <source>
        <dbReference type="Proteomes" id="UP000010077"/>
    </source>
</evidence>
<keyword evidence="1" id="KW-0472">Membrane</keyword>
<protein>
    <submittedName>
        <fullName evidence="2">Uncharacterized protein</fullName>
    </submittedName>
</protein>
<feature type="transmembrane region" description="Helical" evidence="1">
    <location>
        <begin position="29"/>
        <end position="45"/>
    </location>
</feature>
<dbReference type="HOGENOM" id="CLU_3041478_0_0_5"/>
<dbReference type="Proteomes" id="UP000010077">
    <property type="component" value="Chromosome"/>
</dbReference>
<keyword evidence="1" id="KW-0812">Transmembrane</keyword>
<dbReference type="AlphaFoldDB" id="K7Z434"/>
<evidence type="ECO:0000256" key="1">
    <source>
        <dbReference type="SAM" id="Phobius"/>
    </source>
</evidence>
<evidence type="ECO:0000313" key="2">
    <source>
        <dbReference type="EMBL" id="AFX98773.1"/>
    </source>
</evidence>
<keyword evidence="1" id="KW-1133">Transmembrane helix</keyword>
<reference evidence="2 3" key="1">
    <citation type="journal article" date="2012" name="Proc. Natl. Acad. Sci. U.S.A.">
        <title>Genome streamlining and chemical defense in a coral reef symbiosis.</title>
        <authorList>
            <person name="Kwan J.C."/>
            <person name="Donia M.S."/>
            <person name="Han A.W."/>
            <person name="Hirose E."/>
            <person name="Haygood M.G."/>
            <person name="Schmidt E.W."/>
        </authorList>
    </citation>
    <scope>NUCLEOTIDE SEQUENCE [LARGE SCALE GENOMIC DNA]</scope>
    <source>
        <strain evidence="2 3">L2</strain>
    </source>
</reference>
<dbReference type="EMBL" id="CP003539">
    <property type="protein sequence ID" value="AFX98773.1"/>
    <property type="molecule type" value="Genomic_DNA"/>
</dbReference>
<dbReference type="KEGG" id="thal:A1OE_582"/>